<proteinExistence type="predicted"/>
<gene>
    <name evidence="2" type="ORF">H9L14_13510</name>
</gene>
<evidence type="ECO:0000313" key="3">
    <source>
        <dbReference type="Proteomes" id="UP000516105"/>
    </source>
</evidence>
<organism evidence="2 3">
    <name type="scientific">Sphingomonas sediminicola</name>
    <dbReference type="NCBI Taxonomy" id="386874"/>
    <lineage>
        <taxon>Bacteria</taxon>
        <taxon>Pseudomonadati</taxon>
        <taxon>Pseudomonadota</taxon>
        <taxon>Alphaproteobacteria</taxon>
        <taxon>Sphingomonadales</taxon>
        <taxon>Sphingomonadaceae</taxon>
        <taxon>Sphingomonas</taxon>
    </lineage>
</organism>
<name>A0ABX6T6Q7_9SPHN</name>
<feature type="region of interest" description="Disordered" evidence="1">
    <location>
        <begin position="89"/>
        <end position="111"/>
    </location>
</feature>
<protein>
    <submittedName>
        <fullName evidence="2">Uncharacterized protein</fullName>
    </submittedName>
</protein>
<dbReference type="EMBL" id="CP060782">
    <property type="protein sequence ID" value="QNP45551.1"/>
    <property type="molecule type" value="Genomic_DNA"/>
</dbReference>
<accession>A0ABX6T6Q7</accession>
<dbReference type="Proteomes" id="UP000516105">
    <property type="component" value="Chromosome"/>
</dbReference>
<dbReference type="RefSeq" id="WP_187708506.1">
    <property type="nucleotide sequence ID" value="NZ_CP060782.1"/>
</dbReference>
<evidence type="ECO:0000256" key="1">
    <source>
        <dbReference type="SAM" id="MobiDB-lite"/>
    </source>
</evidence>
<keyword evidence="3" id="KW-1185">Reference proteome</keyword>
<evidence type="ECO:0000313" key="2">
    <source>
        <dbReference type="EMBL" id="QNP45551.1"/>
    </source>
</evidence>
<reference evidence="2 3" key="1">
    <citation type="submission" date="2020-08" db="EMBL/GenBank/DDBJ databases">
        <title>Genome sequence of Sphingomonas sediminicola KACC 15039T.</title>
        <authorList>
            <person name="Hyun D.-W."/>
            <person name="Bae J.-W."/>
        </authorList>
    </citation>
    <scope>NUCLEOTIDE SEQUENCE [LARGE SCALE GENOMIC DNA]</scope>
    <source>
        <strain evidence="2 3">KACC 15039</strain>
    </source>
</reference>
<sequence length="111" mass="12915">MLFYFPAEIELTDLRDALERYASFLDESPLESASSIQISMLGWKGYDRYELRSRGGWTPYVIFDRLHDLNNKPLNEWVPRLSSALSDNHVDEKHRTGDWLGPNGNRDTSPR</sequence>